<dbReference type="Pfam" id="PF07714">
    <property type="entry name" value="PK_Tyr_Ser-Thr"/>
    <property type="match status" value="1"/>
</dbReference>
<dbReference type="InterPro" id="IPR001245">
    <property type="entry name" value="Ser-Thr/Tyr_kinase_cat_dom"/>
</dbReference>
<reference evidence="3 4" key="1">
    <citation type="submission" date="2016-04" db="EMBL/GenBank/DDBJ databases">
        <title>Genome analyses suggest a sexual origin of heterokaryosis in a supposedly ancient asexual fungus.</title>
        <authorList>
            <person name="Ropars J."/>
            <person name="Sedzielewska K."/>
            <person name="Noel J."/>
            <person name="Charron P."/>
            <person name="Farinelli L."/>
            <person name="Marton T."/>
            <person name="Kruger M."/>
            <person name="Pelin A."/>
            <person name="Brachmann A."/>
            <person name="Corradi N."/>
        </authorList>
    </citation>
    <scope>NUCLEOTIDE SEQUENCE [LARGE SCALE GENOMIC DNA]</scope>
    <source>
        <strain evidence="3 4">C2</strain>
    </source>
</reference>
<organism evidence="3 4">
    <name type="scientific">Rhizophagus irregularis</name>
    <dbReference type="NCBI Taxonomy" id="588596"/>
    <lineage>
        <taxon>Eukaryota</taxon>
        <taxon>Fungi</taxon>
        <taxon>Fungi incertae sedis</taxon>
        <taxon>Mucoromycota</taxon>
        <taxon>Glomeromycotina</taxon>
        <taxon>Glomeromycetes</taxon>
        <taxon>Glomerales</taxon>
        <taxon>Glomeraceae</taxon>
        <taxon>Rhizophagus</taxon>
    </lineage>
</organism>
<sequence>MSHSSIQYEEFKLSDDVLEQIKDFNNKNLTEEQSLLIDKLILNEKLKYLGNHEIDKFIQKAQLNYWGSFEWIEYNRFENDITVDFLREIEMAFMVHLTTYIGNFYSIIKDPESNNFMMLDILYEIAIGLADIHKCRLIHHDFYYKVYGVLPYVISEVLKEKEYTQESDIYGLGVFAYEVCTGFSSYYNIAHDGFLAIRICKGFRPKSDYNIFQPILNIIKQCWDANSLKWSKANELKDLYWTFWTSMVLIGNISSWTSRDDLIRIASSWTSWAILIGTFWTSMVLIGNISSWTSRDDLIRIAFSWTSWAILIENISSWTS</sequence>
<dbReference type="SUPFAM" id="SSF56112">
    <property type="entry name" value="Protein kinase-like (PK-like)"/>
    <property type="match status" value="1"/>
</dbReference>
<evidence type="ECO:0000313" key="3">
    <source>
        <dbReference type="EMBL" id="PKK65477.1"/>
    </source>
</evidence>
<dbReference type="InterPro" id="IPR011009">
    <property type="entry name" value="Kinase-like_dom_sf"/>
</dbReference>
<evidence type="ECO:0000313" key="4">
    <source>
        <dbReference type="Proteomes" id="UP000233469"/>
    </source>
</evidence>
<comment type="caution">
    <text evidence="3">The sequence shown here is derived from an EMBL/GenBank/DDBJ whole genome shotgun (WGS) entry which is preliminary data.</text>
</comment>
<gene>
    <name evidence="3" type="ORF">RhiirC2_853565</name>
</gene>
<dbReference type="Proteomes" id="UP000233469">
    <property type="component" value="Unassembled WGS sequence"/>
</dbReference>
<keyword evidence="1" id="KW-0812">Transmembrane</keyword>
<name>A0A2N1MV36_9GLOM</name>
<accession>A0A2N1MV36</accession>
<dbReference type="AlphaFoldDB" id="A0A2N1MV36"/>
<dbReference type="EMBL" id="LLXL01001255">
    <property type="protein sequence ID" value="PKK65477.1"/>
    <property type="molecule type" value="Genomic_DNA"/>
</dbReference>
<keyword evidence="1" id="KW-0472">Membrane</keyword>
<dbReference type="PROSITE" id="PS50011">
    <property type="entry name" value="PROTEIN_KINASE_DOM"/>
    <property type="match status" value="1"/>
</dbReference>
<feature type="transmembrane region" description="Helical" evidence="1">
    <location>
        <begin position="269"/>
        <end position="286"/>
    </location>
</feature>
<reference evidence="3 4" key="2">
    <citation type="submission" date="2017-10" db="EMBL/GenBank/DDBJ databases">
        <title>Extensive intraspecific genome diversity in a model arbuscular mycorrhizal fungus.</title>
        <authorList>
            <person name="Chen E.C.H."/>
            <person name="Morin E."/>
            <person name="Baudet D."/>
            <person name="Noel J."/>
            <person name="Ndikumana S."/>
            <person name="Charron P."/>
            <person name="St-Onge C."/>
            <person name="Giorgi J."/>
            <person name="Grigoriev I.V."/>
            <person name="Roux C."/>
            <person name="Martin F.M."/>
            <person name="Corradi N."/>
        </authorList>
    </citation>
    <scope>NUCLEOTIDE SEQUENCE [LARGE SCALE GENOMIC DNA]</scope>
    <source>
        <strain evidence="3 4">C2</strain>
    </source>
</reference>
<dbReference type="VEuPathDB" id="FungiDB:FUN_004780"/>
<dbReference type="VEuPathDB" id="FungiDB:RhiirA1_470174"/>
<keyword evidence="1" id="KW-1133">Transmembrane helix</keyword>
<evidence type="ECO:0000259" key="2">
    <source>
        <dbReference type="PROSITE" id="PS50011"/>
    </source>
</evidence>
<dbReference type="VEuPathDB" id="FungiDB:FUN_007489"/>
<dbReference type="GO" id="GO:0004672">
    <property type="term" value="F:protein kinase activity"/>
    <property type="evidence" value="ECO:0007669"/>
    <property type="project" value="InterPro"/>
</dbReference>
<dbReference type="Gene3D" id="1.10.510.10">
    <property type="entry name" value="Transferase(Phosphotransferase) domain 1"/>
    <property type="match status" value="1"/>
</dbReference>
<protein>
    <recommendedName>
        <fullName evidence="2">Protein kinase domain-containing protein</fullName>
    </recommendedName>
</protein>
<proteinExistence type="predicted"/>
<feature type="domain" description="Protein kinase" evidence="2">
    <location>
        <begin position="1"/>
        <end position="243"/>
    </location>
</feature>
<dbReference type="InterPro" id="IPR000719">
    <property type="entry name" value="Prot_kinase_dom"/>
</dbReference>
<dbReference type="GO" id="GO:0005524">
    <property type="term" value="F:ATP binding"/>
    <property type="evidence" value="ECO:0007669"/>
    <property type="project" value="InterPro"/>
</dbReference>
<evidence type="ECO:0000256" key="1">
    <source>
        <dbReference type="SAM" id="Phobius"/>
    </source>
</evidence>